<keyword evidence="3" id="KW-1133">Transmembrane helix</keyword>
<dbReference type="Proteomes" id="UP000229227">
    <property type="component" value="Unassembled WGS sequence"/>
</dbReference>
<dbReference type="InterPro" id="IPR005251">
    <property type="entry name" value="IF-M1Pi"/>
</dbReference>
<evidence type="ECO:0000256" key="2">
    <source>
        <dbReference type="HAMAP-Rule" id="MF_01678"/>
    </source>
</evidence>
<evidence type="ECO:0000256" key="1">
    <source>
        <dbReference type="ARBA" id="ARBA00023235"/>
    </source>
</evidence>
<comment type="pathway">
    <text evidence="2">Amino-acid biosynthesis; L-methionine biosynthesis via salvage pathway; L-methionine from S-methyl-5-thio-alpha-D-ribose 1-phosphate: step 1/6.</text>
</comment>
<dbReference type="NCBIfam" id="NF004326">
    <property type="entry name" value="PRK05720.1"/>
    <property type="match status" value="1"/>
</dbReference>
<sequence>MKSTNFLPIEWRNGKIKIIDQTLLPVKEKYIYLDTVQEVYRAIKKLQIRGAPAIGIAGAMGAVLGIWSPRVAHPLFMNKLHKAIALLAGSRPTAENLFWALERIECCAKKNRNLNISDLKEVLLKEALKIQEEDNQLCHKIGRYGAALIKNGDLILTHCNAGGLATSGFGTALGVIYTACKKGRKIKVYATETRPLLQGARLTTWELMRFGVDVTLISDTMVGKVMSEGRITRVIVGADRIAANGDTANKIGTYQIAVLSKHHRIPFYVAAPSSTFDLGLEQGSEIPIEERSPDEVRRVFGKKIAPQNVKVYNPAFDVTPAKLITGIICEKGILYPPYKKSIVKNLGYYKKE</sequence>
<dbReference type="UniPathway" id="UPA00904">
    <property type="reaction ID" value="UER00874"/>
</dbReference>
<keyword evidence="3" id="KW-0472">Membrane</keyword>
<comment type="function">
    <text evidence="2">Catalyzes the interconversion of methylthioribose-1-phosphate (MTR-1-P) into methylthioribulose-1-phosphate (MTRu-1-P).</text>
</comment>
<dbReference type="InterPro" id="IPR027363">
    <property type="entry name" value="M1Pi_N"/>
</dbReference>
<reference evidence="5" key="1">
    <citation type="submission" date="2017-09" db="EMBL/GenBank/DDBJ databases">
        <title>Depth-based differentiation of microbial function through sediment-hosted aquifers and enrichment of novel symbionts in the deep terrestrial subsurface.</title>
        <authorList>
            <person name="Probst A.J."/>
            <person name="Ladd B."/>
            <person name="Jarett J.K."/>
            <person name="Geller-Mcgrath D.E."/>
            <person name="Sieber C.M.K."/>
            <person name="Emerson J.B."/>
            <person name="Anantharaman K."/>
            <person name="Thomas B.C."/>
            <person name="Malmstrom R."/>
            <person name="Stieglmeier M."/>
            <person name="Klingl A."/>
            <person name="Woyke T."/>
            <person name="Ryan C.M."/>
            <person name="Banfield J.F."/>
        </authorList>
    </citation>
    <scope>NUCLEOTIDE SEQUENCE [LARGE SCALE GENOMIC DNA]</scope>
</reference>
<comment type="caution">
    <text evidence="4">The sequence shown here is derived from an EMBL/GenBank/DDBJ whole genome shotgun (WGS) entry which is preliminary data.</text>
</comment>
<comment type="similarity">
    <text evidence="2">Belongs to the EIF-2B alpha/beta/delta subunits family. MtnA subfamily.</text>
</comment>
<keyword evidence="3" id="KW-0812">Transmembrane</keyword>
<accession>A0A2M6ZEZ0</accession>
<keyword evidence="1 2" id="KW-0413">Isomerase</keyword>
<feature type="binding site" evidence="2">
    <location>
        <position position="91"/>
    </location>
    <ligand>
        <name>substrate</name>
    </ligand>
</feature>
<dbReference type="PANTHER" id="PTHR43475">
    <property type="entry name" value="METHYLTHIORIBOSE-1-PHOSPHATE ISOMERASE"/>
    <property type="match status" value="1"/>
</dbReference>
<keyword evidence="2" id="KW-0486">Methionine biosynthesis</keyword>
<dbReference type="EMBL" id="PEWN01000116">
    <property type="protein sequence ID" value="PIU50915.1"/>
    <property type="molecule type" value="Genomic_DNA"/>
</dbReference>
<dbReference type="InterPro" id="IPR011559">
    <property type="entry name" value="Initiation_fac_2B_a/b/d"/>
</dbReference>
<name>A0A2M6ZEZ0_9BACT</name>
<dbReference type="GO" id="GO:0046523">
    <property type="term" value="F:S-methyl-5-thioribose-1-phosphate isomerase activity"/>
    <property type="evidence" value="ECO:0007669"/>
    <property type="project" value="UniProtKB-UniRule"/>
</dbReference>
<evidence type="ECO:0000313" key="4">
    <source>
        <dbReference type="EMBL" id="PIU50915.1"/>
    </source>
</evidence>
<dbReference type="PANTHER" id="PTHR43475:SF1">
    <property type="entry name" value="METHYLTHIORIBOSE-1-PHOSPHATE ISOMERASE"/>
    <property type="match status" value="1"/>
</dbReference>
<feature type="active site" description="Proton donor" evidence="2">
    <location>
        <position position="239"/>
    </location>
</feature>
<dbReference type="NCBIfam" id="TIGR00512">
    <property type="entry name" value="salvage_mtnA"/>
    <property type="match status" value="1"/>
</dbReference>
<dbReference type="Pfam" id="PF01008">
    <property type="entry name" value="IF-2B"/>
    <property type="match status" value="1"/>
</dbReference>
<comment type="catalytic activity">
    <reaction evidence="2">
        <text>5-(methylsulfanyl)-alpha-D-ribose 1-phosphate = 5-(methylsulfanyl)-D-ribulose 1-phosphate</text>
        <dbReference type="Rhea" id="RHEA:19989"/>
        <dbReference type="ChEBI" id="CHEBI:58533"/>
        <dbReference type="ChEBI" id="CHEBI:58548"/>
        <dbReference type="EC" id="5.3.1.23"/>
    </reaction>
</comment>
<evidence type="ECO:0000313" key="5">
    <source>
        <dbReference type="Proteomes" id="UP000229227"/>
    </source>
</evidence>
<dbReference type="FunFam" id="1.20.120.420:FF:000003">
    <property type="entry name" value="Methylthioribose-1-phosphate isomerase"/>
    <property type="match status" value="1"/>
</dbReference>
<dbReference type="Gene3D" id="1.20.120.420">
    <property type="entry name" value="translation initiation factor eif-2b, domain 1"/>
    <property type="match status" value="1"/>
</dbReference>
<dbReference type="InterPro" id="IPR037171">
    <property type="entry name" value="NagB/RpiA_transferase-like"/>
</dbReference>
<feature type="site" description="Transition state stabilizer" evidence="2">
    <location>
        <position position="159"/>
    </location>
</feature>
<dbReference type="Gene3D" id="3.40.50.10470">
    <property type="entry name" value="Translation initiation factor eif-2b, domain 2"/>
    <property type="match status" value="1"/>
</dbReference>
<evidence type="ECO:0000256" key="3">
    <source>
        <dbReference type="SAM" id="Phobius"/>
    </source>
</evidence>
<keyword evidence="2" id="KW-0028">Amino-acid biosynthesis</keyword>
<dbReference type="SUPFAM" id="SSF100950">
    <property type="entry name" value="NagB/RpiA/CoA transferase-like"/>
    <property type="match status" value="1"/>
</dbReference>
<feature type="binding site" evidence="2">
    <location>
        <begin position="49"/>
        <end position="51"/>
    </location>
    <ligand>
        <name>substrate</name>
    </ligand>
</feature>
<dbReference type="EC" id="5.3.1.23" evidence="2"/>
<dbReference type="FunFam" id="3.40.50.10470:FF:000006">
    <property type="entry name" value="Methylthioribose-1-phosphate isomerase"/>
    <property type="match status" value="1"/>
</dbReference>
<feature type="binding site" evidence="2">
    <location>
        <position position="198"/>
    </location>
    <ligand>
        <name>substrate</name>
    </ligand>
</feature>
<dbReference type="GO" id="GO:0019509">
    <property type="term" value="P:L-methionine salvage from methylthioadenosine"/>
    <property type="evidence" value="ECO:0007669"/>
    <property type="project" value="UniProtKB-UniRule"/>
</dbReference>
<feature type="transmembrane region" description="Helical" evidence="3">
    <location>
        <begin position="50"/>
        <end position="68"/>
    </location>
</feature>
<feature type="binding site" evidence="2">
    <location>
        <begin position="249"/>
        <end position="250"/>
    </location>
    <ligand>
        <name>substrate</name>
    </ligand>
</feature>
<proteinExistence type="inferred from homology"/>
<dbReference type="InterPro" id="IPR042529">
    <property type="entry name" value="IF_2B-like_C"/>
</dbReference>
<organism evidence="4 5">
    <name type="scientific">Candidatus Desantisbacteria bacterium CG07_land_8_20_14_0_80_39_15</name>
    <dbReference type="NCBI Taxonomy" id="1974549"/>
    <lineage>
        <taxon>Bacteria</taxon>
        <taxon>Candidatus Desantisiibacteriota</taxon>
    </lineage>
</organism>
<dbReference type="NCBIfam" id="TIGR00524">
    <property type="entry name" value="eIF-2B_rel"/>
    <property type="match status" value="1"/>
</dbReference>
<dbReference type="AlphaFoldDB" id="A0A2M6ZEZ0"/>
<dbReference type="InterPro" id="IPR000649">
    <property type="entry name" value="IF-2B-related"/>
</dbReference>
<gene>
    <name evidence="2 4" type="primary">mtnA</name>
    <name evidence="4" type="ORF">COS91_07180</name>
</gene>
<dbReference type="HAMAP" id="MF_01678">
    <property type="entry name" value="Salvage_MtnA"/>
    <property type="match status" value="1"/>
</dbReference>
<protein>
    <recommendedName>
        <fullName evidence="2">Methylthioribose-1-phosphate isomerase</fullName>
        <shortName evidence="2">M1Pi</shortName>
        <shortName evidence="2">MTR-1-P isomerase</shortName>
        <ecNumber evidence="2">5.3.1.23</ecNumber>
    </recommendedName>
    <alternativeName>
        <fullName evidence="2">S-methyl-5-thioribose-1-phosphate isomerase</fullName>
    </alternativeName>
</protein>